<proteinExistence type="predicted"/>
<dbReference type="InterPro" id="IPR025714">
    <property type="entry name" value="Methyltranfer_dom"/>
</dbReference>
<dbReference type="OrthoDB" id="9800454at2"/>
<dbReference type="Gene3D" id="3.40.50.150">
    <property type="entry name" value="Vaccinia Virus protein VP39"/>
    <property type="match status" value="1"/>
</dbReference>
<protein>
    <submittedName>
        <fullName evidence="2">Methyltransferase domain-containing protein</fullName>
    </submittedName>
</protein>
<dbReference type="Pfam" id="PF13847">
    <property type="entry name" value="Methyltransf_31"/>
    <property type="match status" value="1"/>
</dbReference>
<sequence>MITFSHKYRSDQVEIMDDLDFQGEEMKNLLKDLKTVNKWLGGNNITIDGLQKLLKNHPKSKSITLLDIGCGDGEFLRKCSDFGNKNHFNFKCIGLDFNENIIAVARKQSNNYPNISFEKVDVFLNEESIPNCDIALCTLFLHHFSNEKIESLLNTLLKKVNIGLIINDLQRSKQAFNLFKIVSKLFLKTKTAKHDGLVSIARGFKKSELESISKKIPNQQSAIHWRWAFRYQWILKKTYER</sequence>
<organism evidence="2 3">
    <name type="scientific">Aequorivita antarctica</name>
    <dbReference type="NCBI Taxonomy" id="153266"/>
    <lineage>
        <taxon>Bacteria</taxon>
        <taxon>Pseudomonadati</taxon>
        <taxon>Bacteroidota</taxon>
        <taxon>Flavobacteriia</taxon>
        <taxon>Flavobacteriales</taxon>
        <taxon>Flavobacteriaceae</taxon>
        <taxon>Aequorivita</taxon>
    </lineage>
</organism>
<accession>A0A5C6Z4P1</accession>
<dbReference type="EMBL" id="VORT01000002">
    <property type="protein sequence ID" value="TXD74423.1"/>
    <property type="molecule type" value="Genomic_DNA"/>
</dbReference>
<evidence type="ECO:0000313" key="2">
    <source>
        <dbReference type="EMBL" id="TXD74423.1"/>
    </source>
</evidence>
<evidence type="ECO:0000259" key="1">
    <source>
        <dbReference type="Pfam" id="PF13847"/>
    </source>
</evidence>
<comment type="caution">
    <text evidence="2">The sequence shown here is derived from an EMBL/GenBank/DDBJ whole genome shotgun (WGS) entry which is preliminary data.</text>
</comment>
<dbReference type="AlphaFoldDB" id="A0A5C6Z4P1"/>
<dbReference type="GO" id="GO:0032259">
    <property type="term" value="P:methylation"/>
    <property type="evidence" value="ECO:0007669"/>
    <property type="project" value="UniProtKB-KW"/>
</dbReference>
<evidence type="ECO:0000313" key="3">
    <source>
        <dbReference type="Proteomes" id="UP000321497"/>
    </source>
</evidence>
<gene>
    <name evidence="2" type="ORF">ESU54_04015</name>
</gene>
<name>A0A5C6Z4P1_9FLAO</name>
<dbReference type="InterPro" id="IPR029063">
    <property type="entry name" value="SAM-dependent_MTases_sf"/>
</dbReference>
<dbReference type="SUPFAM" id="SSF53335">
    <property type="entry name" value="S-adenosyl-L-methionine-dependent methyltransferases"/>
    <property type="match status" value="1"/>
</dbReference>
<keyword evidence="2" id="KW-0489">Methyltransferase</keyword>
<keyword evidence="3" id="KW-1185">Reference proteome</keyword>
<dbReference type="Proteomes" id="UP000321497">
    <property type="component" value="Unassembled WGS sequence"/>
</dbReference>
<reference evidence="2 3" key="1">
    <citation type="submission" date="2019-08" db="EMBL/GenBank/DDBJ databases">
        <title>Genome of Aequorivita antarctica SW49 (type strain).</title>
        <authorList>
            <person name="Bowman J.P."/>
        </authorList>
    </citation>
    <scope>NUCLEOTIDE SEQUENCE [LARGE SCALE GENOMIC DNA]</scope>
    <source>
        <strain evidence="2 3">SW49</strain>
    </source>
</reference>
<dbReference type="GO" id="GO:0008168">
    <property type="term" value="F:methyltransferase activity"/>
    <property type="evidence" value="ECO:0007669"/>
    <property type="project" value="UniProtKB-KW"/>
</dbReference>
<keyword evidence="2" id="KW-0808">Transferase</keyword>
<dbReference type="CDD" id="cd02440">
    <property type="entry name" value="AdoMet_MTases"/>
    <property type="match status" value="1"/>
</dbReference>
<feature type="domain" description="Methyltransferase" evidence="1">
    <location>
        <begin position="60"/>
        <end position="170"/>
    </location>
</feature>
<dbReference type="RefSeq" id="WP_111843854.1">
    <property type="nucleotide sequence ID" value="NZ_UEGI01000003.1"/>
</dbReference>